<evidence type="ECO:0000313" key="2">
    <source>
        <dbReference type="Proteomes" id="UP000237819"/>
    </source>
</evidence>
<comment type="caution">
    <text evidence="1">The sequence shown here is derived from an EMBL/GenBank/DDBJ whole genome shotgun (WGS) entry which is preliminary data.</text>
</comment>
<proteinExistence type="predicted"/>
<dbReference type="AlphaFoldDB" id="A0A2S8GLV7"/>
<accession>A0A2S8GLV7</accession>
<protein>
    <recommendedName>
        <fullName evidence="3">Glycosyltransferase subfamily 4-like N-terminal domain-containing protein</fullName>
    </recommendedName>
</protein>
<sequence>MVPQDLGNEIVTNLGFRDGHQAVSIVGRAGCEEIPMMNGMHASRGTIEELGDHPPKGNVDSRTVLVTSRLALADVERATFFSIDASHKYVLVTISPVVLGKIRGFFRVLSLAVRVLAAIRRTKPDLIVFEDQRTGGSCCLFLRILGVKTPVLIWNFNMFKPYRNLKWLLTQKGGKAAASLVVYSRHEQKVYSKVFGVPTSKFRFKPYSGPYLDDARYVSLLEDRTKRDCVVAPGSWGRDYKLLADVAARLPSIRFVVLAFSNSVAGVDFPENVEVVNGIQELEYCRYIAEARVCYVPVANQTTANGHIAIVQAMCLKPPLITNPTPGTIDYLDQRTMIACSDSDPVTVASQIADVYENGDKYDTMVNPAHEFARANFGVDWDIEMIDEVLSSTTEPTAPN</sequence>
<dbReference type="Gene3D" id="3.40.50.2000">
    <property type="entry name" value="Glycogen Phosphorylase B"/>
    <property type="match status" value="1"/>
</dbReference>
<dbReference type="Proteomes" id="UP000237819">
    <property type="component" value="Unassembled WGS sequence"/>
</dbReference>
<evidence type="ECO:0008006" key="3">
    <source>
        <dbReference type="Google" id="ProtNLM"/>
    </source>
</evidence>
<dbReference type="EMBL" id="PUHZ01000014">
    <property type="protein sequence ID" value="PQO45417.1"/>
    <property type="molecule type" value="Genomic_DNA"/>
</dbReference>
<evidence type="ECO:0000313" key="1">
    <source>
        <dbReference type="EMBL" id="PQO45417.1"/>
    </source>
</evidence>
<name>A0A2S8GLV7_9BACT</name>
<organism evidence="1 2">
    <name type="scientific">Blastopirellula marina</name>
    <dbReference type="NCBI Taxonomy" id="124"/>
    <lineage>
        <taxon>Bacteria</taxon>
        <taxon>Pseudomonadati</taxon>
        <taxon>Planctomycetota</taxon>
        <taxon>Planctomycetia</taxon>
        <taxon>Pirellulales</taxon>
        <taxon>Pirellulaceae</taxon>
        <taxon>Blastopirellula</taxon>
    </lineage>
</organism>
<gene>
    <name evidence="1" type="ORF">C5Y93_13270</name>
</gene>
<dbReference type="SUPFAM" id="SSF53756">
    <property type="entry name" value="UDP-Glycosyltransferase/glycogen phosphorylase"/>
    <property type="match status" value="1"/>
</dbReference>
<reference evidence="1 2" key="1">
    <citation type="submission" date="2018-02" db="EMBL/GenBank/DDBJ databases">
        <title>Comparative genomes isolates from brazilian mangrove.</title>
        <authorList>
            <person name="Araujo J.E."/>
            <person name="Taketani R.G."/>
            <person name="Silva M.C.P."/>
            <person name="Loureco M.V."/>
            <person name="Andreote F.D."/>
        </authorList>
    </citation>
    <scope>NUCLEOTIDE SEQUENCE [LARGE SCALE GENOMIC DNA]</scope>
    <source>
        <strain evidence="1 2">Nap-Phe MGV</strain>
    </source>
</reference>